<gene>
    <name evidence="2" type="ORF">CPELLU_LOCUS6386</name>
</gene>
<dbReference type="EMBL" id="CAJVQA010003946">
    <property type="protein sequence ID" value="CAG8587606.1"/>
    <property type="molecule type" value="Genomic_DNA"/>
</dbReference>
<name>A0A9N9C5C3_9GLOM</name>
<accession>A0A9N9C5C3</accession>
<evidence type="ECO:0000313" key="3">
    <source>
        <dbReference type="Proteomes" id="UP000789759"/>
    </source>
</evidence>
<dbReference type="Proteomes" id="UP000789759">
    <property type="component" value="Unassembled WGS sequence"/>
</dbReference>
<protein>
    <submittedName>
        <fullName evidence="2">17477_t:CDS:1</fullName>
    </submittedName>
</protein>
<reference evidence="2" key="1">
    <citation type="submission" date="2021-06" db="EMBL/GenBank/DDBJ databases">
        <authorList>
            <person name="Kallberg Y."/>
            <person name="Tangrot J."/>
            <person name="Rosling A."/>
        </authorList>
    </citation>
    <scope>NUCLEOTIDE SEQUENCE</scope>
    <source>
        <strain evidence="2">FL966</strain>
    </source>
</reference>
<evidence type="ECO:0000256" key="1">
    <source>
        <dbReference type="SAM" id="SignalP"/>
    </source>
</evidence>
<dbReference type="AlphaFoldDB" id="A0A9N9C5C3"/>
<sequence>MSTTKILITLFFLISITCSLITATVIQPKIDEVSLDSLPETGDIWEMDSDPSPSFDFDSSNKISVEAVSGDVSSSTPTNIHDSVQSTIIGPKFTSGEVQGQIHRFWARPIYINKYKYHWGPHIVYNRKVSLHNTFKGNKFYKVCYADDCRFIVIKSIKQ</sequence>
<feature type="signal peptide" evidence="1">
    <location>
        <begin position="1"/>
        <end position="23"/>
    </location>
</feature>
<feature type="chain" id="PRO_5040287438" evidence="1">
    <location>
        <begin position="24"/>
        <end position="159"/>
    </location>
</feature>
<keyword evidence="1" id="KW-0732">Signal</keyword>
<keyword evidence="3" id="KW-1185">Reference proteome</keyword>
<dbReference type="OrthoDB" id="2430427at2759"/>
<comment type="caution">
    <text evidence="2">The sequence shown here is derived from an EMBL/GenBank/DDBJ whole genome shotgun (WGS) entry which is preliminary data.</text>
</comment>
<evidence type="ECO:0000313" key="2">
    <source>
        <dbReference type="EMBL" id="CAG8587606.1"/>
    </source>
</evidence>
<organism evidence="2 3">
    <name type="scientific">Cetraspora pellucida</name>
    <dbReference type="NCBI Taxonomy" id="1433469"/>
    <lineage>
        <taxon>Eukaryota</taxon>
        <taxon>Fungi</taxon>
        <taxon>Fungi incertae sedis</taxon>
        <taxon>Mucoromycota</taxon>
        <taxon>Glomeromycotina</taxon>
        <taxon>Glomeromycetes</taxon>
        <taxon>Diversisporales</taxon>
        <taxon>Gigasporaceae</taxon>
        <taxon>Cetraspora</taxon>
    </lineage>
</organism>
<proteinExistence type="predicted"/>